<dbReference type="GeneID" id="20349240"/>
<sequence>MVVPRLSAKRSGTCSDLLWGGGGGWFFRGGGKPVMVRRTKRGRPNTSESTLSGQRDRIRGATPASKCRLAPLGGPLLSEQSWGFCADGWLAWLDGNKPSGRKQGTLGEYGLQRGTTDTPEDHTTG</sequence>
<dbReference type="EnsemblFungi" id="EJT74944">
    <property type="protein sequence ID" value="EJT74944"/>
    <property type="gene ID" value="GGTG_08782"/>
</dbReference>
<keyword evidence="4" id="KW-1185">Reference proteome</keyword>
<dbReference type="Proteomes" id="UP000006039">
    <property type="component" value="Unassembled WGS sequence"/>
</dbReference>
<dbReference type="EMBL" id="GL385398">
    <property type="protein sequence ID" value="EJT74944.1"/>
    <property type="molecule type" value="Genomic_DNA"/>
</dbReference>
<reference evidence="3" key="4">
    <citation type="journal article" date="2015" name="G3 (Bethesda)">
        <title>Genome sequences of three phytopathogenic species of the Magnaporthaceae family of fungi.</title>
        <authorList>
            <person name="Okagaki L.H."/>
            <person name="Nunes C.C."/>
            <person name="Sailsbery J."/>
            <person name="Clay B."/>
            <person name="Brown D."/>
            <person name="John T."/>
            <person name="Oh Y."/>
            <person name="Young N."/>
            <person name="Fitzgerald M."/>
            <person name="Haas B.J."/>
            <person name="Zeng Q."/>
            <person name="Young S."/>
            <person name="Adiconis X."/>
            <person name="Fan L."/>
            <person name="Levin J.Z."/>
            <person name="Mitchell T.K."/>
            <person name="Okubara P.A."/>
            <person name="Farman M.L."/>
            <person name="Kohn L.M."/>
            <person name="Birren B."/>
            <person name="Ma L.-J."/>
            <person name="Dean R.A."/>
        </authorList>
    </citation>
    <scope>NUCLEOTIDE SEQUENCE</scope>
    <source>
        <strain evidence="3">R3-111a-1</strain>
    </source>
</reference>
<gene>
    <name evidence="3" type="primary">20349240</name>
    <name evidence="2" type="ORF">GGTG_08782</name>
</gene>
<reference evidence="2" key="3">
    <citation type="submission" date="2010-09" db="EMBL/GenBank/DDBJ databases">
        <title>Annotation of Gaeumannomyces graminis var. tritici R3-111a-1.</title>
        <authorList>
            <consortium name="The Broad Institute Genome Sequencing Platform"/>
            <person name="Ma L.-J."/>
            <person name="Dead R."/>
            <person name="Young S.K."/>
            <person name="Zeng Q."/>
            <person name="Gargeya S."/>
            <person name="Fitzgerald M."/>
            <person name="Haas B."/>
            <person name="Abouelleil A."/>
            <person name="Alvarado L."/>
            <person name="Arachchi H.M."/>
            <person name="Berlin A."/>
            <person name="Brown A."/>
            <person name="Chapman S.B."/>
            <person name="Chen Z."/>
            <person name="Dunbar C."/>
            <person name="Freedman E."/>
            <person name="Gearin G."/>
            <person name="Gellesch M."/>
            <person name="Goldberg J."/>
            <person name="Griggs A."/>
            <person name="Gujja S."/>
            <person name="Heiman D."/>
            <person name="Howarth C."/>
            <person name="Larson L."/>
            <person name="Lui A."/>
            <person name="MacDonald P.J.P."/>
            <person name="Mehta T."/>
            <person name="Montmayeur A."/>
            <person name="Murphy C."/>
            <person name="Neiman D."/>
            <person name="Pearson M."/>
            <person name="Priest M."/>
            <person name="Roberts A."/>
            <person name="Saif S."/>
            <person name="Shea T."/>
            <person name="Shenoy N."/>
            <person name="Sisk P."/>
            <person name="Stolte C."/>
            <person name="Sykes S."/>
            <person name="Yandava C."/>
            <person name="Wortman J."/>
            <person name="Nusbaum C."/>
            <person name="Birren B."/>
        </authorList>
    </citation>
    <scope>NUCLEOTIDE SEQUENCE</scope>
    <source>
        <strain evidence="2">R3-111a-1</strain>
    </source>
</reference>
<organism evidence="2">
    <name type="scientific">Gaeumannomyces tritici (strain R3-111a-1)</name>
    <name type="common">Wheat and barley take-all root rot fungus</name>
    <name type="synonym">Gaeumannomyces graminis var. tritici</name>
    <dbReference type="NCBI Taxonomy" id="644352"/>
    <lineage>
        <taxon>Eukaryota</taxon>
        <taxon>Fungi</taxon>
        <taxon>Dikarya</taxon>
        <taxon>Ascomycota</taxon>
        <taxon>Pezizomycotina</taxon>
        <taxon>Sordariomycetes</taxon>
        <taxon>Sordariomycetidae</taxon>
        <taxon>Magnaporthales</taxon>
        <taxon>Magnaporthaceae</taxon>
        <taxon>Gaeumannomyces</taxon>
    </lineage>
</organism>
<name>J3P5J3_GAET3</name>
<proteinExistence type="predicted"/>
<feature type="region of interest" description="Disordered" evidence="1">
    <location>
        <begin position="101"/>
        <end position="125"/>
    </location>
</feature>
<evidence type="ECO:0000256" key="1">
    <source>
        <dbReference type="SAM" id="MobiDB-lite"/>
    </source>
</evidence>
<accession>J3P5J3</accession>
<feature type="compositionally biased region" description="Polar residues" evidence="1">
    <location>
        <begin position="44"/>
        <end position="53"/>
    </location>
</feature>
<feature type="region of interest" description="Disordered" evidence="1">
    <location>
        <begin position="35"/>
        <end position="60"/>
    </location>
</feature>
<reference evidence="3" key="5">
    <citation type="submission" date="2018-04" db="UniProtKB">
        <authorList>
            <consortium name="EnsemblFungi"/>
        </authorList>
    </citation>
    <scope>IDENTIFICATION</scope>
    <source>
        <strain evidence="3">R3-111a-1</strain>
    </source>
</reference>
<dbReference type="AlphaFoldDB" id="J3P5J3"/>
<evidence type="ECO:0000313" key="2">
    <source>
        <dbReference type="EMBL" id="EJT74944.1"/>
    </source>
</evidence>
<dbReference type="HOGENOM" id="CLU_1992794_0_0_1"/>
<evidence type="ECO:0000313" key="3">
    <source>
        <dbReference type="EnsemblFungi" id="EJT74944"/>
    </source>
</evidence>
<reference evidence="2" key="2">
    <citation type="submission" date="2010-07" db="EMBL/GenBank/DDBJ databases">
        <authorList>
            <consortium name="The Broad Institute Genome Sequencing Platform"/>
            <consortium name="Broad Institute Genome Sequencing Center for Infectious Disease"/>
            <person name="Ma L.-J."/>
            <person name="Dead R."/>
            <person name="Young S."/>
            <person name="Zeng Q."/>
            <person name="Koehrsen M."/>
            <person name="Alvarado L."/>
            <person name="Berlin A."/>
            <person name="Chapman S.B."/>
            <person name="Chen Z."/>
            <person name="Freedman E."/>
            <person name="Gellesch M."/>
            <person name="Goldberg J."/>
            <person name="Griggs A."/>
            <person name="Gujja S."/>
            <person name="Heilman E.R."/>
            <person name="Heiman D."/>
            <person name="Hepburn T."/>
            <person name="Howarth C."/>
            <person name="Jen D."/>
            <person name="Larson L."/>
            <person name="Mehta T."/>
            <person name="Neiman D."/>
            <person name="Pearson M."/>
            <person name="Roberts A."/>
            <person name="Saif S."/>
            <person name="Shea T."/>
            <person name="Shenoy N."/>
            <person name="Sisk P."/>
            <person name="Stolte C."/>
            <person name="Sykes S."/>
            <person name="Walk T."/>
            <person name="White J."/>
            <person name="Yandava C."/>
            <person name="Haas B."/>
            <person name="Nusbaum C."/>
            <person name="Birren B."/>
        </authorList>
    </citation>
    <scope>NUCLEOTIDE SEQUENCE</scope>
    <source>
        <strain evidence="2">R3-111a-1</strain>
    </source>
</reference>
<reference evidence="4" key="1">
    <citation type="submission" date="2010-07" db="EMBL/GenBank/DDBJ databases">
        <title>The genome sequence of Gaeumannomyces graminis var. tritici strain R3-111a-1.</title>
        <authorList>
            <consortium name="The Broad Institute Genome Sequencing Platform"/>
            <person name="Ma L.-J."/>
            <person name="Dead R."/>
            <person name="Young S."/>
            <person name="Zeng Q."/>
            <person name="Koehrsen M."/>
            <person name="Alvarado L."/>
            <person name="Berlin A."/>
            <person name="Chapman S.B."/>
            <person name="Chen Z."/>
            <person name="Freedman E."/>
            <person name="Gellesch M."/>
            <person name="Goldberg J."/>
            <person name="Griggs A."/>
            <person name="Gujja S."/>
            <person name="Heilman E.R."/>
            <person name="Heiman D."/>
            <person name="Hepburn T."/>
            <person name="Howarth C."/>
            <person name="Jen D."/>
            <person name="Larson L."/>
            <person name="Mehta T."/>
            <person name="Neiman D."/>
            <person name="Pearson M."/>
            <person name="Roberts A."/>
            <person name="Saif S."/>
            <person name="Shea T."/>
            <person name="Shenoy N."/>
            <person name="Sisk P."/>
            <person name="Stolte C."/>
            <person name="Sykes S."/>
            <person name="Walk T."/>
            <person name="White J."/>
            <person name="Yandava C."/>
            <person name="Haas B."/>
            <person name="Nusbaum C."/>
            <person name="Birren B."/>
        </authorList>
    </citation>
    <scope>NUCLEOTIDE SEQUENCE [LARGE SCALE GENOMIC DNA]</scope>
    <source>
        <strain evidence="4">R3-111a-1</strain>
    </source>
</reference>
<dbReference type="RefSeq" id="XP_009224888.1">
    <property type="nucleotide sequence ID" value="XM_009226624.1"/>
</dbReference>
<evidence type="ECO:0000313" key="4">
    <source>
        <dbReference type="Proteomes" id="UP000006039"/>
    </source>
</evidence>
<protein>
    <submittedName>
        <fullName evidence="2 3">Uncharacterized protein</fullName>
    </submittedName>
</protein>
<dbReference type="VEuPathDB" id="FungiDB:GGTG_08782"/>